<proteinExistence type="predicted"/>
<name>A0A1C3H272_9GAMM</name>
<protein>
    <submittedName>
        <fullName evidence="1">Uncharacterized protein</fullName>
    </submittedName>
</protein>
<sequence length="52" mass="5690">MQKKTTVPVAGCDPGGILPAMLQNRQRIIKRLVYIGFSDYSNNATHAASPMK</sequence>
<dbReference type="Proteomes" id="UP000190837">
    <property type="component" value="Unassembled WGS sequence"/>
</dbReference>
<accession>A0A1C3H272</accession>
<evidence type="ECO:0000313" key="2">
    <source>
        <dbReference type="Proteomes" id="UP000190837"/>
    </source>
</evidence>
<gene>
    <name evidence="1" type="ORF">CHUV0807_0326</name>
</gene>
<dbReference type="AlphaFoldDB" id="A0A1C3H272"/>
<evidence type="ECO:0000313" key="1">
    <source>
        <dbReference type="EMBL" id="SAM57628.1"/>
    </source>
</evidence>
<dbReference type="EMBL" id="FKLO01000016">
    <property type="protein sequence ID" value="SAM57628.1"/>
    <property type="molecule type" value="Genomic_DNA"/>
</dbReference>
<reference evidence="2" key="1">
    <citation type="submission" date="2016-04" db="EMBL/GenBank/DDBJ databases">
        <authorList>
            <person name="Tagini F."/>
        </authorList>
    </citation>
    <scope>NUCLEOTIDE SEQUENCE [LARGE SCALE GENOMIC DNA]</scope>
    <source>
        <strain evidence="2">CHUV0807</strain>
    </source>
</reference>
<organism evidence="1 2">
    <name type="scientific">Cardiobacterium hominis</name>
    <dbReference type="NCBI Taxonomy" id="2718"/>
    <lineage>
        <taxon>Bacteria</taxon>
        <taxon>Pseudomonadati</taxon>
        <taxon>Pseudomonadota</taxon>
        <taxon>Gammaproteobacteria</taxon>
        <taxon>Cardiobacteriales</taxon>
        <taxon>Cardiobacteriaceae</taxon>
        <taxon>Cardiobacterium</taxon>
    </lineage>
</organism>